<evidence type="ECO:0000313" key="3">
    <source>
        <dbReference type="EMBL" id="GIY38254.1"/>
    </source>
</evidence>
<dbReference type="PANTHER" id="PTHR23278:SF19">
    <property type="entry name" value="OBSCURIN"/>
    <property type="match status" value="1"/>
</dbReference>
<dbReference type="PANTHER" id="PTHR23278">
    <property type="entry name" value="SIDESTEP PROTEIN"/>
    <property type="match status" value="1"/>
</dbReference>
<gene>
    <name evidence="3" type="primary">HMCN2_5</name>
    <name evidence="3" type="ORF">CEXT_229741</name>
</gene>
<dbReference type="InterPro" id="IPR013106">
    <property type="entry name" value="Ig_V-set"/>
</dbReference>
<dbReference type="InterPro" id="IPR007110">
    <property type="entry name" value="Ig-like_dom"/>
</dbReference>
<dbReference type="InterPro" id="IPR013783">
    <property type="entry name" value="Ig-like_fold"/>
</dbReference>
<evidence type="ECO:0000256" key="1">
    <source>
        <dbReference type="SAM" id="MobiDB-lite"/>
    </source>
</evidence>
<feature type="compositionally biased region" description="Low complexity" evidence="1">
    <location>
        <begin position="10"/>
        <end position="41"/>
    </location>
</feature>
<protein>
    <submittedName>
        <fullName evidence="3">Hemicentin-2</fullName>
    </submittedName>
</protein>
<dbReference type="EMBL" id="BPLR01010279">
    <property type="protein sequence ID" value="GIY38254.1"/>
    <property type="molecule type" value="Genomic_DNA"/>
</dbReference>
<organism evidence="3 4">
    <name type="scientific">Caerostris extrusa</name>
    <name type="common">Bark spider</name>
    <name type="synonym">Caerostris bankana</name>
    <dbReference type="NCBI Taxonomy" id="172846"/>
    <lineage>
        <taxon>Eukaryota</taxon>
        <taxon>Metazoa</taxon>
        <taxon>Ecdysozoa</taxon>
        <taxon>Arthropoda</taxon>
        <taxon>Chelicerata</taxon>
        <taxon>Arachnida</taxon>
        <taxon>Araneae</taxon>
        <taxon>Araneomorphae</taxon>
        <taxon>Entelegynae</taxon>
        <taxon>Araneoidea</taxon>
        <taxon>Araneidae</taxon>
        <taxon>Caerostris</taxon>
    </lineage>
</organism>
<comment type="caution">
    <text evidence="3">The sequence shown here is derived from an EMBL/GenBank/DDBJ whole genome shotgun (WGS) entry which is preliminary data.</text>
</comment>
<evidence type="ECO:0000313" key="4">
    <source>
        <dbReference type="Proteomes" id="UP001054945"/>
    </source>
</evidence>
<dbReference type="SUPFAM" id="SSF48726">
    <property type="entry name" value="Immunoglobulin"/>
    <property type="match status" value="1"/>
</dbReference>
<keyword evidence="4" id="KW-1185">Reference proteome</keyword>
<accession>A0AAV4SWE3</accession>
<dbReference type="InterPro" id="IPR036179">
    <property type="entry name" value="Ig-like_dom_sf"/>
</dbReference>
<dbReference type="Pfam" id="PF07686">
    <property type="entry name" value="V-set"/>
    <property type="match status" value="1"/>
</dbReference>
<proteinExistence type="predicted"/>
<dbReference type="AlphaFoldDB" id="A0AAV4SWE3"/>
<reference evidence="3 4" key="1">
    <citation type="submission" date="2021-06" db="EMBL/GenBank/DDBJ databases">
        <title>Caerostris extrusa draft genome.</title>
        <authorList>
            <person name="Kono N."/>
            <person name="Arakawa K."/>
        </authorList>
    </citation>
    <scope>NUCLEOTIDE SEQUENCE [LARGE SCALE GENOMIC DNA]</scope>
</reference>
<feature type="domain" description="Ig-like" evidence="2">
    <location>
        <begin position="136"/>
        <end position="210"/>
    </location>
</feature>
<dbReference type="Proteomes" id="UP001054945">
    <property type="component" value="Unassembled WGS sequence"/>
</dbReference>
<evidence type="ECO:0000259" key="2">
    <source>
        <dbReference type="PROSITE" id="PS50835"/>
    </source>
</evidence>
<dbReference type="Gene3D" id="2.60.40.10">
    <property type="entry name" value="Immunoglobulins"/>
    <property type="match status" value="1"/>
</dbReference>
<sequence>MGGHERQKCPTASSRRPTTTSSSSSGTRTTASTPSTRSTPGVDPGGGLPRSERDVWAESEILRDRHATLPATRLLRADGSGAYFCRVDYQWSATELTKVNLIVIVLSEIFLEAMVDTSAKMPYSVLQKTNDNVEFIFWYKNDGVNALYTLDARSRPLGEASHVRNETYGKRVKFYVTATQPYLQLDSLRVDDSGAYFCRVDYRWSATELTKVNLIVIGKFFIETSIADSFNSKCERFLSNFNC</sequence>
<dbReference type="PROSITE" id="PS50835">
    <property type="entry name" value="IG_LIKE"/>
    <property type="match status" value="1"/>
</dbReference>
<name>A0AAV4SWE3_CAEEX</name>
<feature type="region of interest" description="Disordered" evidence="1">
    <location>
        <begin position="1"/>
        <end position="50"/>
    </location>
</feature>